<evidence type="ECO:0000259" key="5">
    <source>
        <dbReference type="PROSITE" id="PS51194"/>
    </source>
</evidence>
<evidence type="ECO:0000256" key="3">
    <source>
        <dbReference type="ARBA" id="ARBA00022806"/>
    </source>
</evidence>
<keyword evidence="2" id="KW-0378">Hydrolase</keyword>
<keyword evidence="3" id="KW-0347">Helicase</keyword>
<evidence type="ECO:0000256" key="4">
    <source>
        <dbReference type="ARBA" id="ARBA00022840"/>
    </source>
</evidence>
<feature type="domain" description="Helicase C-terminal" evidence="5">
    <location>
        <begin position="28"/>
        <end position="193"/>
    </location>
</feature>
<sequence length="221" mass="24945">MSMELGKKTGQNSCLRTPNNPIIPIMIHVDHYYLFIAQRLKDACLVHLCNEAQAANQTTAIFTQSISETRRVSHLLDALNIRAVSLHCDLSLSERAASLGKLRRKECPVIVTTDIAANLGPIMIPMVNRIINYGVTAWRMTPKTYTQRTSHIAHTENPGQVITLITEYDVEFYLRLKDDVALKEHTVNMDTVMTCREQVKEAAREDPSLIESPFLQGRGRN</sequence>
<protein>
    <submittedName>
        <fullName evidence="6">Ribosomal RNA processing protein</fullName>
    </submittedName>
</protein>
<organism evidence="6 7">
    <name type="scientific">Madurella fahalii</name>
    <dbReference type="NCBI Taxonomy" id="1157608"/>
    <lineage>
        <taxon>Eukaryota</taxon>
        <taxon>Fungi</taxon>
        <taxon>Dikarya</taxon>
        <taxon>Ascomycota</taxon>
        <taxon>Pezizomycotina</taxon>
        <taxon>Sordariomycetes</taxon>
        <taxon>Sordariomycetidae</taxon>
        <taxon>Sordariales</taxon>
        <taxon>Sordariales incertae sedis</taxon>
        <taxon>Madurella</taxon>
    </lineage>
</organism>
<dbReference type="RefSeq" id="XP_070915166.1">
    <property type="nucleotide sequence ID" value="XM_071059065.1"/>
</dbReference>
<comment type="caution">
    <text evidence="6">The sequence shown here is derived from an EMBL/GenBank/DDBJ whole genome shotgun (WGS) entry which is preliminary data.</text>
</comment>
<dbReference type="InterPro" id="IPR050079">
    <property type="entry name" value="DEAD_box_RNA_helicase"/>
</dbReference>
<keyword evidence="4" id="KW-0067">ATP-binding</keyword>
<dbReference type="PROSITE" id="PS51194">
    <property type="entry name" value="HELICASE_CTER"/>
    <property type="match status" value="1"/>
</dbReference>
<dbReference type="SUPFAM" id="SSF52540">
    <property type="entry name" value="P-loop containing nucleoside triphosphate hydrolases"/>
    <property type="match status" value="1"/>
</dbReference>
<gene>
    <name evidence="6" type="primary">RRP3_1</name>
    <name evidence="6" type="ORF">MFIFM68171_03644</name>
</gene>
<keyword evidence="1" id="KW-0547">Nucleotide-binding</keyword>
<accession>A0ABQ0G6Q1</accession>
<evidence type="ECO:0000256" key="1">
    <source>
        <dbReference type="ARBA" id="ARBA00022741"/>
    </source>
</evidence>
<evidence type="ECO:0000256" key="2">
    <source>
        <dbReference type="ARBA" id="ARBA00022801"/>
    </source>
</evidence>
<dbReference type="PANTHER" id="PTHR47959:SF24">
    <property type="entry name" value="ATP-DEPENDENT RNA HELICASE"/>
    <property type="match status" value="1"/>
</dbReference>
<dbReference type="EMBL" id="BAAFSV010000002">
    <property type="protein sequence ID" value="GAB1313434.1"/>
    <property type="molecule type" value="Genomic_DNA"/>
</dbReference>
<dbReference type="Proteomes" id="UP001628179">
    <property type="component" value="Unassembled WGS sequence"/>
</dbReference>
<dbReference type="Pfam" id="PF00271">
    <property type="entry name" value="Helicase_C"/>
    <property type="match status" value="1"/>
</dbReference>
<reference evidence="6 7" key="1">
    <citation type="submission" date="2024-09" db="EMBL/GenBank/DDBJ databases">
        <title>Itraconazole resistance in Madurella fahalii resulting from another homologue of gene encoding cytochrome P450 14-alpha sterol demethylase (CYP51).</title>
        <authorList>
            <person name="Yoshioka I."/>
            <person name="Fahal A.H."/>
            <person name="Kaneko S."/>
            <person name="Yaguchi T."/>
        </authorList>
    </citation>
    <scope>NUCLEOTIDE SEQUENCE [LARGE SCALE GENOMIC DNA]</scope>
    <source>
        <strain evidence="6 7">IFM 68171</strain>
    </source>
</reference>
<dbReference type="Gene3D" id="3.40.50.300">
    <property type="entry name" value="P-loop containing nucleotide triphosphate hydrolases"/>
    <property type="match status" value="1"/>
</dbReference>
<dbReference type="InterPro" id="IPR027417">
    <property type="entry name" value="P-loop_NTPase"/>
</dbReference>
<dbReference type="PANTHER" id="PTHR47959">
    <property type="entry name" value="ATP-DEPENDENT RNA HELICASE RHLE-RELATED"/>
    <property type="match status" value="1"/>
</dbReference>
<keyword evidence="7" id="KW-1185">Reference proteome</keyword>
<evidence type="ECO:0000313" key="7">
    <source>
        <dbReference type="Proteomes" id="UP001628179"/>
    </source>
</evidence>
<evidence type="ECO:0000313" key="6">
    <source>
        <dbReference type="EMBL" id="GAB1313434.1"/>
    </source>
</evidence>
<dbReference type="InterPro" id="IPR001650">
    <property type="entry name" value="Helicase_C-like"/>
</dbReference>
<proteinExistence type="predicted"/>
<dbReference type="GeneID" id="98174388"/>
<name>A0ABQ0G6Q1_9PEZI</name>